<dbReference type="SUPFAM" id="SSF56672">
    <property type="entry name" value="DNA/RNA polymerases"/>
    <property type="match status" value="1"/>
</dbReference>
<evidence type="ECO:0008006" key="4">
    <source>
        <dbReference type="Google" id="ProtNLM"/>
    </source>
</evidence>
<feature type="region of interest" description="Disordered" evidence="1">
    <location>
        <begin position="1"/>
        <end position="21"/>
    </location>
</feature>
<dbReference type="InterPro" id="IPR051320">
    <property type="entry name" value="Viral_Replic_Matur_Polypro"/>
</dbReference>
<feature type="compositionally biased region" description="Basic and acidic residues" evidence="1">
    <location>
        <begin position="384"/>
        <end position="394"/>
    </location>
</feature>
<dbReference type="Proteomes" id="UP001190700">
    <property type="component" value="Unassembled WGS sequence"/>
</dbReference>
<dbReference type="PANTHER" id="PTHR33064">
    <property type="entry name" value="POL PROTEIN"/>
    <property type="match status" value="1"/>
</dbReference>
<sequence length="521" mass="57902">MVTRGLAAANPPSATAPVTQADTPARVMRDFTITNLLSEQRAASGDPQSSAQGALVVNSTTTFPAYQVILPLSLAALYLRTQAQVPLVTQIQTPLTPITQRIFIDDGVVFSNTAAEHYEHVKQLLLTCREKGVFLKRYKCQLLKKSLRFLGHCISADGCRPQHDKVAAVRDWPELETVTNVRQFLGLAGYYRRELSRRQARWYMDLVEVGVPRMEYVKGALLLVLDALSRRPDFKDKDVRDGLKEAGAIDPVSDLPACPLATLKPHYFPAAPPAARFHWAQEIDSWLAGMEILTAAEQAMDAEGTVALMNPKSYKVTEKPELTFDTTAELPSSTSKTASEPGKPAAQKTVTPSRRVTRSMSLRKEPAVIGDQGPTAVSPSLEPQQRESTVHEEQPAVSVEEENPAIPEGTQSPEVTQPRSRRPKCTPGDIQNWRVRSEYFEKYAHRFGALDVDACCDLGGHNRQVDRFWTGCLSEKWRGLHVWCSPPYNSGHITVEAVLQKYIEEWRADPEHTHLSCIRAA</sequence>
<feature type="region of interest" description="Disordered" evidence="1">
    <location>
        <begin position="325"/>
        <end position="428"/>
    </location>
</feature>
<name>A0AAE0EWG0_9CHLO</name>
<dbReference type="Gene3D" id="3.30.70.270">
    <property type="match status" value="2"/>
</dbReference>
<gene>
    <name evidence="2" type="ORF">CYMTET_48787</name>
</gene>
<reference evidence="2 3" key="1">
    <citation type="journal article" date="2015" name="Genome Biol. Evol.">
        <title>Comparative Genomics of a Bacterivorous Green Alga Reveals Evolutionary Causalities and Consequences of Phago-Mixotrophic Mode of Nutrition.</title>
        <authorList>
            <person name="Burns J.A."/>
            <person name="Paasch A."/>
            <person name="Narechania A."/>
            <person name="Kim E."/>
        </authorList>
    </citation>
    <scope>NUCLEOTIDE SEQUENCE [LARGE SCALE GENOMIC DNA]</scope>
    <source>
        <strain evidence="2 3">PLY_AMNH</strain>
    </source>
</reference>
<dbReference type="EMBL" id="LGRX02033392">
    <property type="protein sequence ID" value="KAK3241435.1"/>
    <property type="molecule type" value="Genomic_DNA"/>
</dbReference>
<dbReference type="InterPro" id="IPR043502">
    <property type="entry name" value="DNA/RNA_pol_sf"/>
</dbReference>
<evidence type="ECO:0000256" key="1">
    <source>
        <dbReference type="SAM" id="MobiDB-lite"/>
    </source>
</evidence>
<dbReference type="PANTHER" id="PTHR33064:SF37">
    <property type="entry name" value="RIBONUCLEASE H"/>
    <property type="match status" value="1"/>
</dbReference>
<feature type="compositionally biased region" description="Polar residues" evidence="1">
    <location>
        <begin position="325"/>
        <end position="338"/>
    </location>
</feature>
<keyword evidence="3" id="KW-1185">Reference proteome</keyword>
<proteinExistence type="predicted"/>
<dbReference type="AlphaFoldDB" id="A0AAE0EWG0"/>
<feature type="compositionally biased region" description="Polar residues" evidence="1">
    <location>
        <begin position="409"/>
        <end position="418"/>
    </location>
</feature>
<evidence type="ECO:0000313" key="3">
    <source>
        <dbReference type="Proteomes" id="UP001190700"/>
    </source>
</evidence>
<accession>A0AAE0EWG0</accession>
<feature type="compositionally biased region" description="Polar residues" evidence="1">
    <location>
        <begin position="12"/>
        <end position="21"/>
    </location>
</feature>
<evidence type="ECO:0000313" key="2">
    <source>
        <dbReference type="EMBL" id="KAK3241435.1"/>
    </source>
</evidence>
<comment type="caution">
    <text evidence="2">The sequence shown here is derived from an EMBL/GenBank/DDBJ whole genome shotgun (WGS) entry which is preliminary data.</text>
</comment>
<organism evidence="2 3">
    <name type="scientific">Cymbomonas tetramitiformis</name>
    <dbReference type="NCBI Taxonomy" id="36881"/>
    <lineage>
        <taxon>Eukaryota</taxon>
        <taxon>Viridiplantae</taxon>
        <taxon>Chlorophyta</taxon>
        <taxon>Pyramimonadophyceae</taxon>
        <taxon>Pyramimonadales</taxon>
        <taxon>Pyramimonadaceae</taxon>
        <taxon>Cymbomonas</taxon>
    </lineage>
</organism>
<dbReference type="InterPro" id="IPR043128">
    <property type="entry name" value="Rev_trsase/Diguanyl_cyclase"/>
</dbReference>
<protein>
    <recommendedName>
        <fullName evidence="4">Reverse transcriptase domain-containing protein</fullName>
    </recommendedName>
</protein>
<feature type="compositionally biased region" description="Polar residues" evidence="1">
    <location>
        <begin position="348"/>
        <end position="360"/>
    </location>
</feature>